<organism evidence="5 6">
    <name type="scientific">Xylanibacter rarus</name>
    <dbReference type="NCBI Taxonomy" id="1676614"/>
    <lineage>
        <taxon>Bacteria</taxon>
        <taxon>Pseudomonadati</taxon>
        <taxon>Bacteroidota</taxon>
        <taxon>Bacteroidia</taxon>
        <taxon>Bacteroidales</taxon>
        <taxon>Prevotellaceae</taxon>
        <taxon>Xylanibacter</taxon>
    </lineage>
</organism>
<comment type="subcellular location">
    <subcellularLocation>
        <location evidence="2">Secreted</location>
    </subcellularLocation>
</comment>
<evidence type="ECO:0000256" key="1">
    <source>
        <dbReference type="ARBA" id="ARBA00023239"/>
    </source>
</evidence>
<evidence type="ECO:0000259" key="4">
    <source>
        <dbReference type="SMART" id="SM00656"/>
    </source>
</evidence>
<dbReference type="PANTHER" id="PTHR31683">
    <property type="entry name" value="PECTATE LYASE 18-RELATED"/>
    <property type="match status" value="1"/>
</dbReference>
<dbReference type="Proteomes" id="UP000036951">
    <property type="component" value="Unassembled WGS sequence"/>
</dbReference>
<gene>
    <name evidence="5" type="ORF">ACU52_01975</name>
</gene>
<dbReference type="Gene3D" id="2.160.20.10">
    <property type="entry name" value="Single-stranded right-handed beta-helix, Pectin lyase-like"/>
    <property type="match status" value="1"/>
</dbReference>
<dbReference type="GO" id="GO:0005576">
    <property type="term" value="C:extracellular region"/>
    <property type="evidence" value="ECO:0007669"/>
    <property type="project" value="UniProtKB-SubCell"/>
</dbReference>
<dbReference type="GO" id="GO:0030570">
    <property type="term" value="F:pectate lyase activity"/>
    <property type="evidence" value="ECO:0007669"/>
    <property type="project" value="InterPro"/>
</dbReference>
<dbReference type="PANTHER" id="PTHR31683:SF18">
    <property type="entry name" value="PECTATE LYASE 21-RELATED"/>
    <property type="match status" value="1"/>
</dbReference>
<dbReference type="InterPro" id="IPR012334">
    <property type="entry name" value="Pectin_lyas_fold"/>
</dbReference>
<dbReference type="InterPro" id="IPR011050">
    <property type="entry name" value="Pectin_lyase_fold/virulence"/>
</dbReference>
<comment type="similarity">
    <text evidence="2">Belongs to the polysaccharide lyase 1 family.</text>
</comment>
<evidence type="ECO:0000313" key="6">
    <source>
        <dbReference type="Proteomes" id="UP000036951"/>
    </source>
</evidence>
<dbReference type="InterPro" id="IPR002022">
    <property type="entry name" value="Pec_lyase"/>
</dbReference>
<keyword evidence="1 2" id="KW-0456">Lyase</keyword>
<dbReference type="RefSeq" id="WP_162207739.1">
    <property type="nucleotide sequence ID" value="NZ_LFQU01000002.1"/>
</dbReference>
<feature type="signal peptide" evidence="3">
    <location>
        <begin position="1"/>
        <end position="22"/>
    </location>
</feature>
<proteinExistence type="inferred from homology"/>
<keyword evidence="6" id="KW-1185">Reference proteome</keyword>
<evidence type="ECO:0000256" key="2">
    <source>
        <dbReference type="RuleBase" id="RU361173"/>
    </source>
</evidence>
<sequence length="408" mass="44517">MNISKLTLCALMLLAVGTAAKAQMSAHDYNSPVGWGTVGGTITGGNDEGAIKVTTMSELKTALVGTYKHTIYIEGEIDITGLVSMENVQNKTIYGLPGSALVNSIHSTDVKKSGILSFKNSKNIIIRNVTFKSAGAFDIDGNDNLNLTNCSYVWVDHCDFQDGVDGNFDCNNGSDHISISWCRFRYLKEPWEGGSGGSDDHRYSNLWGGSDSETASEGKLRTTFYSCWWDEGCRERMPRIRFGQVHLLNCLYSSSLTNYCIGTGYKCNAYVEKCVFDDVKNPWKNYATSGKYTDYNITLTGNIGAEDEQKRSGSIEYFIPSDHYQLEGYDASLVKDEVKAYAGATLNVEYGQGVTTSIANPGAAAAETLSVTYFSPSGMQLSQPQKGLNIVVRKMADGTVATSKVMIK</sequence>
<protein>
    <submittedName>
        <fullName evidence="5">Chromophore lyase</fullName>
    </submittedName>
</protein>
<feature type="domain" description="Pectate lyase" evidence="4">
    <location>
        <begin position="46"/>
        <end position="282"/>
    </location>
</feature>
<dbReference type="SMART" id="SM00656">
    <property type="entry name" value="Amb_all"/>
    <property type="match status" value="1"/>
</dbReference>
<dbReference type="AlphaFoldDB" id="A0A8E1R3D4"/>
<dbReference type="GO" id="GO:0000272">
    <property type="term" value="P:polysaccharide catabolic process"/>
    <property type="evidence" value="ECO:0007669"/>
    <property type="project" value="UniProtKB-KW"/>
</dbReference>
<dbReference type="Pfam" id="PF00544">
    <property type="entry name" value="Pectate_lyase_4"/>
    <property type="match status" value="1"/>
</dbReference>
<evidence type="ECO:0000256" key="3">
    <source>
        <dbReference type="SAM" id="SignalP"/>
    </source>
</evidence>
<dbReference type="EMBL" id="LFQU01000002">
    <property type="protein sequence ID" value="KOO69567.1"/>
    <property type="molecule type" value="Genomic_DNA"/>
</dbReference>
<evidence type="ECO:0000313" key="5">
    <source>
        <dbReference type="EMBL" id="KOO69567.1"/>
    </source>
</evidence>
<accession>A0A8E1R3D4</accession>
<comment type="caution">
    <text evidence="5">The sequence shown here is derived from an EMBL/GenBank/DDBJ whole genome shotgun (WGS) entry which is preliminary data.</text>
</comment>
<keyword evidence="3" id="KW-0732">Signal</keyword>
<dbReference type="InterPro" id="IPR045032">
    <property type="entry name" value="PEL"/>
</dbReference>
<keyword evidence="2" id="KW-0964">Secreted</keyword>
<reference evidence="5 6" key="1">
    <citation type="submission" date="2015-06" db="EMBL/GenBank/DDBJ databases">
        <title>Prevotella sp. 109, sp. nov., a novel member of the family Prevotellaceae isolated from human faeces.</title>
        <authorList>
            <person name="Shkoporov A.N."/>
            <person name="Chaplin A.V."/>
            <person name="Kafarskaia L.I."/>
            <person name="Efimov B.A."/>
        </authorList>
    </citation>
    <scope>NUCLEOTIDE SEQUENCE [LARGE SCALE GENOMIC DNA]</scope>
    <source>
        <strain evidence="5 6">109</strain>
    </source>
</reference>
<feature type="chain" id="PRO_5034764603" evidence="3">
    <location>
        <begin position="23"/>
        <end position="408"/>
    </location>
</feature>
<keyword evidence="2" id="KW-0119">Carbohydrate metabolism</keyword>
<name>A0A8E1R3D4_9BACT</name>
<keyword evidence="2" id="KW-0624">Polysaccharide degradation</keyword>
<dbReference type="SUPFAM" id="SSF51126">
    <property type="entry name" value="Pectin lyase-like"/>
    <property type="match status" value="1"/>
</dbReference>